<name>A0A1M7H658_9BURK</name>
<dbReference type="STRING" id="551987.SAMN05192549_10167"/>
<organism evidence="2 3">
    <name type="scientific">Duganella sacchari</name>
    <dbReference type="NCBI Taxonomy" id="551987"/>
    <lineage>
        <taxon>Bacteria</taxon>
        <taxon>Pseudomonadati</taxon>
        <taxon>Pseudomonadota</taxon>
        <taxon>Betaproteobacteria</taxon>
        <taxon>Burkholderiales</taxon>
        <taxon>Oxalobacteraceae</taxon>
        <taxon>Telluria group</taxon>
        <taxon>Duganella</taxon>
    </lineage>
</organism>
<evidence type="ECO:0000313" key="3">
    <source>
        <dbReference type="Proteomes" id="UP000184339"/>
    </source>
</evidence>
<keyword evidence="1" id="KW-0732">Signal</keyword>
<dbReference type="EMBL" id="FRCX01000001">
    <property type="protein sequence ID" value="SHM23878.1"/>
    <property type="molecule type" value="Genomic_DNA"/>
</dbReference>
<accession>A0A1M7H658</accession>
<protein>
    <recommendedName>
        <fullName evidence="4">Lipocalin-like domain-containing protein</fullName>
    </recommendedName>
</protein>
<evidence type="ECO:0000256" key="1">
    <source>
        <dbReference type="SAM" id="SignalP"/>
    </source>
</evidence>
<dbReference type="Proteomes" id="UP000184339">
    <property type="component" value="Unassembled WGS sequence"/>
</dbReference>
<keyword evidence="3" id="KW-1185">Reference proteome</keyword>
<dbReference type="AlphaFoldDB" id="A0A1M7H658"/>
<dbReference type="OrthoDB" id="8538300at2"/>
<evidence type="ECO:0000313" key="2">
    <source>
        <dbReference type="EMBL" id="SHM23878.1"/>
    </source>
</evidence>
<dbReference type="RefSeq" id="WP_072780456.1">
    <property type="nucleotide sequence ID" value="NZ_FRCX01000001.1"/>
</dbReference>
<reference evidence="3" key="1">
    <citation type="submission" date="2016-11" db="EMBL/GenBank/DDBJ databases">
        <authorList>
            <person name="Varghese N."/>
            <person name="Submissions S."/>
        </authorList>
    </citation>
    <scope>NUCLEOTIDE SEQUENCE [LARGE SCALE GENOMIC DNA]</scope>
    <source>
        <strain evidence="3">Sac-22</strain>
    </source>
</reference>
<evidence type="ECO:0008006" key="4">
    <source>
        <dbReference type="Google" id="ProtNLM"/>
    </source>
</evidence>
<sequence length="148" mass="16291">MRMRVWMLMALALLPAVASAAAGAKSGAPLRADHPVVGTWRITLPDGSCTETYRIRADGTTLVFSNEEVAESTFTISDQPDKEGFYKETDTIFKDNGKRDCSGEVTKPGKAVTSYLQFHPNGNLFVMCVERDLERCIGPFVRVRGDTI</sequence>
<gene>
    <name evidence="2" type="ORF">SAMN05192549_10167</name>
</gene>
<feature type="signal peptide" evidence="1">
    <location>
        <begin position="1"/>
        <end position="20"/>
    </location>
</feature>
<feature type="chain" id="PRO_5013382722" description="Lipocalin-like domain-containing protein" evidence="1">
    <location>
        <begin position="21"/>
        <end position="148"/>
    </location>
</feature>
<proteinExistence type="predicted"/>